<evidence type="ECO:0000256" key="3">
    <source>
        <dbReference type="ARBA" id="ARBA00022603"/>
    </source>
</evidence>
<reference evidence="9 10" key="1">
    <citation type="submission" date="2020-07" db="EMBL/GenBank/DDBJ databases">
        <authorList>
            <person name="Sun Q."/>
        </authorList>
    </citation>
    <scope>NUCLEOTIDE SEQUENCE [LARGE SCALE GENOMIC DNA]</scope>
    <source>
        <strain evidence="9 10">CGMCC 1.13654</strain>
    </source>
</reference>
<gene>
    <name evidence="9" type="ORF">HZF05_16315</name>
</gene>
<protein>
    <recommendedName>
        <fullName evidence="2">site-specific DNA-methyltransferase (adenine-specific)</fullName>
        <ecNumber evidence="2">2.1.1.72</ecNumber>
    </recommendedName>
</protein>
<comment type="catalytic activity">
    <reaction evidence="5">
        <text>a 2'-deoxyadenosine in DNA + S-adenosyl-L-methionine = an N(6)-methyl-2'-deoxyadenosine in DNA + S-adenosyl-L-homocysteine + H(+)</text>
        <dbReference type="Rhea" id="RHEA:15197"/>
        <dbReference type="Rhea" id="RHEA-COMP:12418"/>
        <dbReference type="Rhea" id="RHEA-COMP:12419"/>
        <dbReference type="ChEBI" id="CHEBI:15378"/>
        <dbReference type="ChEBI" id="CHEBI:57856"/>
        <dbReference type="ChEBI" id="CHEBI:59789"/>
        <dbReference type="ChEBI" id="CHEBI:90615"/>
        <dbReference type="ChEBI" id="CHEBI:90616"/>
        <dbReference type="EC" id="2.1.1.72"/>
    </reaction>
</comment>
<evidence type="ECO:0000256" key="1">
    <source>
        <dbReference type="ARBA" id="ARBA00006594"/>
    </source>
</evidence>
<organism evidence="9 10">
    <name type="scientific">Sphingomonas chungangi</name>
    <dbReference type="NCBI Taxonomy" id="2683589"/>
    <lineage>
        <taxon>Bacteria</taxon>
        <taxon>Pseudomonadati</taxon>
        <taxon>Pseudomonadota</taxon>
        <taxon>Alphaproteobacteria</taxon>
        <taxon>Sphingomonadales</taxon>
        <taxon>Sphingomonadaceae</taxon>
        <taxon>Sphingomonas</taxon>
    </lineage>
</organism>
<sequence>MTPTVAAVETYLRRMSEIRSTGGATKETSYYSALENLLNELGKALKPNVICNGQLRNQGAGHPDFGLYSRTQCQDGEPKAGQGEIPERGVIEVKALSDKNWQTAYGKQATRYFDHYRLVLVTNYREFRLIGEDEAGKPVEREFYALADDEAEFWRLAASPRKSAEALGTYFGDFLQRVMMNAAPLVRPKDVAWFLASYARDALTTLGQRDSANLSELRAALEIALGIKFEGEKGEHFFLSTLVQTLFYGIFSAWVIWAKKGIGRFTWQSAAYVITVPMIRILFEEIAKPSRLAPLGITHILDRASDALNRVDREAFFKDFDDTDAVQHFYEPFLEAYDPELRKEMGVWYTPKEIVRYMVERVDMALRTELGIEDGLADENVYILDPCCGTGAYVIEVLRKINSTLRAKNDDPLVGQDVKLAAQKRIFGFEIMSAPFVIAHWQIGELLDGFDAPIDAEKGERPGIYLTNALTGWEPPVGAKATLSMFPELEQERDQAEHVKREVPVLVVLGNPPYNAFAGTSPDEESGLVEPYKDGLISDWRIKKFNLDELYVRFLRVAERRIRTTGRGVISYISSYSYLSDPSFVVARQKLLEGFDEIWIDSLNGDSRETGKKTPDGAPDPSIFSTSYNRAGIRVGTAVGTFVRRGDPSGNAIVRYRDFWGAGKREQLLASLEPESNEHPYEAANPQAWNRLSFRPRDVGTAYLAWPKLIDLAEADPINGLMEKRAGALIDIEPASIESRMRQYFDADFDWDTLKKQGHPLLRDAARYDAKKARSKILSANVGYSADQLVRYVVRPFDVRSAYYSENRPLWNEPRPALWKQFSGGNRFLMSRPSGVAQPEGVPLFFTRCLGDNDALRGHAYYIPFTKREPAQGLLPASSGPNLSIIARTWLDAIGMPNPDHDAQSAEAPWLHALAIAYSPLYLEENAAGVAIDWPRLPLPNARQQLEASVALGASVSALLDGEAQVPGVTSGTVAPHLRLLGRISNTNLKVTAGWGARDSKGKINPGRGRTTIRDWTDEERHVIREGLLAQGIEEDRGFGLLGHAVDVHLNDDTCWSGIPAAAWDYVIGGYNVMKKWLSYREEAVMGRALTTSEAREITGMARRLTSLVLLTDKLNFNYEGCRDDAYSLPG</sequence>
<comment type="similarity">
    <text evidence="1">Belongs to the N(4)/N(6)-methyltransferase family.</text>
</comment>
<name>A0A838LAN5_9SPHN</name>
<accession>A0A838LAN5</accession>
<dbReference type="PANTHER" id="PTHR33841:SF1">
    <property type="entry name" value="DNA METHYLTRANSFERASE A"/>
    <property type="match status" value="1"/>
</dbReference>
<dbReference type="InterPro" id="IPR041635">
    <property type="entry name" value="Type_ISP_LLaBIII_C"/>
</dbReference>
<dbReference type="GO" id="GO:0009007">
    <property type="term" value="F:site-specific DNA-methyltransferase (adenine-specific) activity"/>
    <property type="evidence" value="ECO:0007669"/>
    <property type="project" value="UniProtKB-EC"/>
</dbReference>
<feature type="compositionally biased region" description="Basic and acidic residues" evidence="6">
    <location>
        <begin position="606"/>
        <end position="615"/>
    </location>
</feature>
<dbReference type="GO" id="GO:0008170">
    <property type="term" value="F:N-methyltransferase activity"/>
    <property type="evidence" value="ECO:0007669"/>
    <property type="project" value="InterPro"/>
</dbReference>
<feature type="domain" description="DNA methylase adenine-specific" evidence="7">
    <location>
        <begin position="322"/>
        <end position="420"/>
    </location>
</feature>
<dbReference type="PANTHER" id="PTHR33841">
    <property type="entry name" value="DNA METHYLTRANSFERASE YEEA-RELATED"/>
    <property type="match status" value="1"/>
</dbReference>
<keyword evidence="4" id="KW-0808">Transferase</keyword>
<dbReference type="Proteomes" id="UP000570166">
    <property type="component" value="Unassembled WGS sequence"/>
</dbReference>
<dbReference type="Pfam" id="PF18135">
    <property type="entry name" value="Type_ISP_C"/>
    <property type="match status" value="1"/>
</dbReference>
<keyword evidence="3 9" id="KW-0489">Methyltransferase</keyword>
<dbReference type="InterPro" id="IPR003356">
    <property type="entry name" value="DNA_methylase_A-5"/>
</dbReference>
<proteinExistence type="inferred from homology"/>
<evidence type="ECO:0000259" key="7">
    <source>
        <dbReference type="Pfam" id="PF02384"/>
    </source>
</evidence>
<feature type="domain" description="Type ISP restriction-modification enzyme LLaBIII C-terminal specificity" evidence="8">
    <location>
        <begin position="719"/>
        <end position="1088"/>
    </location>
</feature>
<dbReference type="Pfam" id="PF02384">
    <property type="entry name" value="N6_Mtase"/>
    <property type="match status" value="1"/>
</dbReference>
<evidence type="ECO:0000259" key="8">
    <source>
        <dbReference type="Pfam" id="PF18135"/>
    </source>
</evidence>
<dbReference type="GO" id="GO:0032259">
    <property type="term" value="P:methylation"/>
    <property type="evidence" value="ECO:0007669"/>
    <property type="project" value="UniProtKB-KW"/>
</dbReference>
<dbReference type="Gene3D" id="3.40.50.150">
    <property type="entry name" value="Vaccinia Virus protein VP39"/>
    <property type="match status" value="1"/>
</dbReference>
<dbReference type="InterPro" id="IPR050953">
    <property type="entry name" value="N4_N6_ade-DNA_methylase"/>
</dbReference>
<evidence type="ECO:0000313" key="10">
    <source>
        <dbReference type="Proteomes" id="UP000570166"/>
    </source>
</evidence>
<dbReference type="InterPro" id="IPR029063">
    <property type="entry name" value="SAM-dependent_MTases_sf"/>
</dbReference>
<keyword evidence="10" id="KW-1185">Reference proteome</keyword>
<feature type="region of interest" description="Disordered" evidence="6">
    <location>
        <begin position="606"/>
        <end position="625"/>
    </location>
</feature>
<comment type="caution">
    <text evidence="9">The sequence shown here is derived from an EMBL/GenBank/DDBJ whole genome shotgun (WGS) entry which is preliminary data.</text>
</comment>
<evidence type="ECO:0000256" key="2">
    <source>
        <dbReference type="ARBA" id="ARBA00011900"/>
    </source>
</evidence>
<evidence type="ECO:0000313" key="9">
    <source>
        <dbReference type="EMBL" id="MBA2935649.1"/>
    </source>
</evidence>
<dbReference type="GO" id="GO:0003677">
    <property type="term" value="F:DNA binding"/>
    <property type="evidence" value="ECO:0007669"/>
    <property type="project" value="InterPro"/>
</dbReference>
<dbReference type="SUPFAM" id="SSF53335">
    <property type="entry name" value="S-adenosyl-L-methionine-dependent methyltransferases"/>
    <property type="match status" value="1"/>
</dbReference>
<evidence type="ECO:0000256" key="5">
    <source>
        <dbReference type="ARBA" id="ARBA00047942"/>
    </source>
</evidence>
<dbReference type="RefSeq" id="WP_160362861.1">
    <property type="nucleotide sequence ID" value="NZ_JACEIB010000026.1"/>
</dbReference>
<evidence type="ECO:0000256" key="6">
    <source>
        <dbReference type="SAM" id="MobiDB-lite"/>
    </source>
</evidence>
<dbReference type="PRINTS" id="PR00507">
    <property type="entry name" value="N12N6MTFRASE"/>
</dbReference>
<dbReference type="AlphaFoldDB" id="A0A838LAN5"/>
<dbReference type="EMBL" id="JACEIB010000026">
    <property type="protein sequence ID" value="MBA2935649.1"/>
    <property type="molecule type" value="Genomic_DNA"/>
</dbReference>
<evidence type="ECO:0000256" key="4">
    <source>
        <dbReference type="ARBA" id="ARBA00022679"/>
    </source>
</evidence>
<dbReference type="EC" id="2.1.1.72" evidence="2"/>